<dbReference type="PANTHER" id="PTHR12993">
    <property type="entry name" value="N-ACETYLGLUCOSAMINYL-PHOSPHATIDYLINOSITOL DE-N-ACETYLASE-RELATED"/>
    <property type="match status" value="1"/>
</dbReference>
<dbReference type="SUPFAM" id="SSF102588">
    <property type="entry name" value="LmbE-like"/>
    <property type="match status" value="1"/>
</dbReference>
<dbReference type="Proteomes" id="UP001321479">
    <property type="component" value="Segment"/>
</dbReference>
<keyword evidence="2" id="KW-1185">Reference proteome</keyword>
<dbReference type="Gene3D" id="3.40.50.10320">
    <property type="entry name" value="LmbE-like"/>
    <property type="match status" value="1"/>
</dbReference>
<dbReference type="InterPro" id="IPR024078">
    <property type="entry name" value="LmbE-like_dom_sf"/>
</dbReference>
<dbReference type="GeneID" id="80558386"/>
<name>A0ABM7NSU6_9VIRU</name>
<organism evidence="1 2">
    <name type="scientific">Cotonvirus japonicus</name>
    <dbReference type="NCBI Taxonomy" id="2811091"/>
    <lineage>
        <taxon>Viruses</taxon>
        <taxon>Varidnaviria</taxon>
        <taxon>Bamfordvirae</taxon>
        <taxon>Nucleocytoviricota</taxon>
        <taxon>Megaviricetes</taxon>
        <taxon>Imitervirales</taxon>
        <taxon>Mimiviridae</taxon>
        <taxon>Megamimivirinae</taxon>
        <taxon>Cotonvirus</taxon>
        <taxon>Cotonvirus japonicum</taxon>
    </lineage>
</organism>
<evidence type="ECO:0000313" key="1">
    <source>
        <dbReference type="EMBL" id="BCS83181.1"/>
    </source>
</evidence>
<dbReference type="InterPro" id="IPR003737">
    <property type="entry name" value="GlcNAc_PI_deacetylase-related"/>
</dbReference>
<dbReference type="RefSeq" id="YP_010841789.1">
    <property type="nucleotide sequence ID" value="NC_079139.1"/>
</dbReference>
<dbReference type="PANTHER" id="PTHR12993:SF11">
    <property type="entry name" value="N-ACETYLGLUCOSAMINYL-PHOSPHATIDYLINOSITOL DE-N-ACETYLASE"/>
    <property type="match status" value="1"/>
</dbReference>
<reference evidence="1 2" key="1">
    <citation type="submission" date="2021-02" db="EMBL/GenBank/DDBJ databases">
        <title>Cotonvirus japonicus, which uses Golgi apparatus of host cells for its virion factory, phylogenetically links tailed tupanvirus and icosahedral mimivirus.</title>
        <authorList>
            <person name="Takahashi H."/>
            <person name="Fukaya S."/>
            <person name="Song C."/>
            <person name="Murata K."/>
            <person name="Takemura M."/>
        </authorList>
    </citation>
    <scope>NUCLEOTIDE SEQUENCE [LARGE SCALE GENOMIC DNA]</scope>
</reference>
<dbReference type="Pfam" id="PF02585">
    <property type="entry name" value="PIG-L"/>
    <property type="match status" value="1"/>
</dbReference>
<accession>A0ABM7NSU6</accession>
<protein>
    <submittedName>
        <fullName evidence="1">Glcnac-pide-N-acetylase</fullName>
    </submittedName>
</protein>
<dbReference type="EMBL" id="AP024483">
    <property type="protein sequence ID" value="BCS83181.1"/>
    <property type="molecule type" value="Genomic_DNA"/>
</dbReference>
<proteinExistence type="predicted"/>
<sequence>MKTLFLIIFVICFIIYYLWFRSLHSSTLVTSGNNNIFADKLMIVAHPDDELIFGGRELIEHSGWKVVCITNGTIKSNNFIKRGNHNYRKDEFINMMKTLGHQYEIWDYEDNLFNSNWNRKLIISQLKNLINEYSYKIILTHNLQGEYGHIQHKHVSKLVHGLHPKNLYVFDTDENINNPYMDKILLISKIYGSQKKIIEKNQKYIIHQSKKLVSSISNI</sequence>
<evidence type="ECO:0000313" key="2">
    <source>
        <dbReference type="Proteomes" id="UP001321479"/>
    </source>
</evidence>